<reference evidence="2" key="2">
    <citation type="submission" date="2017-02" db="EMBL/GenBank/DDBJ databases">
        <title>Sunflower complete genome.</title>
        <authorList>
            <person name="Langlade N."/>
            <person name="Munos S."/>
        </authorList>
    </citation>
    <scope>NUCLEOTIDE SEQUENCE [LARGE SCALE GENOMIC DNA]</scope>
    <source>
        <tissue evidence="2">Leaves</tissue>
    </source>
</reference>
<protein>
    <submittedName>
        <fullName evidence="2">Uncharacterized protein</fullName>
    </submittedName>
</protein>
<dbReference type="Proteomes" id="UP000215914">
    <property type="component" value="Chromosome 2"/>
</dbReference>
<dbReference type="EMBL" id="MNCJ02000317">
    <property type="protein sequence ID" value="KAF5818230.1"/>
    <property type="molecule type" value="Genomic_DNA"/>
</dbReference>
<proteinExistence type="predicted"/>
<keyword evidence="3" id="KW-1185">Reference proteome</keyword>
<gene>
    <name evidence="2" type="ORF">HannXRQ_Chr02g0043421</name>
    <name evidence="1" type="ORF">HanXRQr2_Chr02g0062611</name>
</gene>
<accession>A0A251VF72</accession>
<name>A0A251VF72_HELAN</name>
<dbReference type="InParanoid" id="A0A251VF72"/>
<reference evidence="1 3" key="1">
    <citation type="journal article" date="2017" name="Nature">
        <title>The sunflower genome provides insights into oil metabolism, flowering and Asterid evolution.</title>
        <authorList>
            <person name="Badouin H."/>
            <person name="Gouzy J."/>
            <person name="Grassa C.J."/>
            <person name="Murat F."/>
            <person name="Staton S.E."/>
            <person name="Cottret L."/>
            <person name="Lelandais-Briere C."/>
            <person name="Owens G.L."/>
            <person name="Carrere S."/>
            <person name="Mayjonade B."/>
            <person name="Legrand L."/>
            <person name="Gill N."/>
            <person name="Kane N.C."/>
            <person name="Bowers J.E."/>
            <person name="Hubner S."/>
            <person name="Bellec A."/>
            <person name="Berard A."/>
            <person name="Berges H."/>
            <person name="Blanchet N."/>
            <person name="Boniface M.C."/>
            <person name="Brunel D."/>
            <person name="Catrice O."/>
            <person name="Chaidir N."/>
            <person name="Claudel C."/>
            <person name="Donnadieu C."/>
            <person name="Faraut T."/>
            <person name="Fievet G."/>
            <person name="Helmstetter N."/>
            <person name="King M."/>
            <person name="Knapp S.J."/>
            <person name="Lai Z."/>
            <person name="Le Paslier M.C."/>
            <person name="Lippi Y."/>
            <person name="Lorenzon L."/>
            <person name="Mandel J.R."/>
            <person name="Marage G."/>
            <person name="Marchand G."/>
            <person name="Marquand E."/>
            <person name="Bret-Mestries E."/>
            <person name="Morien E."/>
            <person name="Nambeesan S."/>
            <person name="Nguyen T."/>
            <person name="Pegot-Espagnet P."/>
            <person name="Pouilly N."/>
            <person name="Raftis F."/>
            <person name="Sallet E."/>
            <person name="Schiex T."/>
            <person name="Thomas J."/>
            <person name="Vandecasteele C."/>
            <person name="Vares D."/>
            <person name="Vear F."/>
            <person name="Vautrin S."/>
            <person name="Crespi M."/>
            <person name="Mangin B."/>
            <person name="Burke J.M."/>
            <person name="Salse J."/>
            <person name="Munos S."/>
            <person name="Vincourt P."/>
            <person name="Rieseberg L.H."/>
            <person name="Langlade N.B."/>
        </authorList>
    </citation>
    <scope>NUCLEOTIDE SEQUENCE [LARGE SCALE GENOMIC DNA]</scope>
    <source>
        <strain evidence="3">cv. SF193</strain>
        <tissue evidence="1">Leaves</tissue>
    </source>
</reference>
<evidence type="ECO:0000313" key="2">
    <source>
        <dbReference type="EMBL" id="OTG34225.1"/>
    </source>
</evidence>
<evidence type="ECO:0000313" key="1">
    <source>
        <dbReference type="EMBL" id="KAF5818230.1"/>
    </source>
</evidence>
<reference evidence="1" key="3">
    <citation type="submission" date="2020-06" db="EMBL/GenBank/DDBJ databases">
        <title>Helianthus annuus Genome sequencing and assembly Release 2.</title>
        <authorList>
            <person name="Gouzy J."/>
            <person name="Langlade N."/>
            <person name="Munos S."/>
        </authorList>
    </citation>
    <scope>NUCLEOTIDE SEQUENCE</scope>
    <source>
        <tissue evidence="1">Leaves</tissue>
    </source>
</reference>
<organism evidence="2 3">
    <name type="scientific">Helianthus annuus</name>
    <name type="common">Common sunflower</name>
    <dbReference type="NCBI Taxonomy" id="4232"/>
    <lineage>
        <taxon>Eukaryota</taxon>
        <taxon>Viridiplantae</taxon>
        <taxon>Streptophyta</taxon>
        <taxon>Embryophyta</taxon>
        <taxon>Tracheophyta</taxon>
        <taxon>Spermatophyta</taxon>
        <taxon>Magnoliopsida</taxon>
        <taxon>eudicotyledons</taxon>
        <taxon>Gunneridae</taxon>
        <taxon>Pentapetalae</taxon>
        <taxon>asterids</taxon>
        <taxon>campanulids</taxon>
        <taxon>Asterales</taxon>
        <taxon>Asteraceae</taxon>
        <taxon>Asteroideae</taxon>
        <taxon>Heliantheae alliance</taxon>
        <taxon>Heliantheae</taxon>
        <taxon>Helianthus</taxon>
    </lineage>
</organism>
<evidence type="ECO:0000313" key="3">
    <source>
        <dbReference type="Proteomes" id="UP000215914"/>
    </source>
</evidence>
<sequence>MFDLNDGGILIYLSKGMKFRKWIRETNFVFIQPNTTNKFWCYSLILDDFRMDSILDISQNDFMWIT</sequence>
<dbReference type="AlphaFoldDB" id="A0A251VF72"/>
<dbReference type="EMBL" id="CM007891">
    <property type="protein sequence ID" value="OTG34225.1"/>
    <property type="molecule type" value="Genomic_DNA"/>
</dbReference>
<dbReference type="Gramene" id="mRNA:HanXRQr2_Chr02g0062611">
    <property type="protein sequence ID" value="mRNA:HanXRQr2_Chr02g0062611"/>
    <property type="gene ID" value="HanXRQr2_Chr02g0062611"/>
</dbReference>